<gene>
    <name evidence="2" type="ORF">M0D43_14565</name>
</gene>
<evidence type="ECO:0008006" key="4">
    <source>
        <dbReference type="Google" id="ProtNLM"/>
    </source>
</evidence>
<evidence type="ECO:0000313" key="3">
    <source>
        <dbReference type="Proteomes" id="UP001058381"/>
    </source>
</evidence>
<evidence type="ECO:0000313" key="2">
    <source>
        <dbReference type="EMBL" id="UXA64188.1"/>
    </source>
</evidence>
<dbReference type="RefSeq" id="WP_252161976.1">
    <property type="nucleotide sequence ID" value="NZ_CP094827.1"/>
</dbReference>
<dbReference type="Proteomes" id="UP001058381">
    <property type="component" value="Chromosome"/>
</dbReference>
<evidence type="ECO:0000256" key="1">
    <source>
        <dbReference type="SAM" id="SignalP"/>
    </source>
</evidence>
<dbReference type="AlphaFoldDB" id="A0A9Q9J141"/>
<organism evidence="2 3">
    <name type="scientific">Xanthomonas prunicola</name>
    <dbReference type="NCBI Taxonomy" id="2053930"/>
    <lineage>
        <taxon>Bacteria</taxon>
        <taxon>Pseudomonadati</taxon>
        <taxon>Pseudomonadota</taxon>
        <taxon>Gammaproteobacteria</taxon>
        <taxon>Lysobacterales</taxon>
        <taxon>Lysobacteraceae</taxon>
        <taxon>Xanthomonas</taxon>
    </lineage>
</organism>
<keyword evidence="1" id="KW-0732">Signal</keyword>
<proteinExistence type="predicted"/>
<name>A0A9Q9J141_9XANT</name>
<reference evidence="2" key="1">
    <citation type="submission" date="2022-04" db="EMBL/GenBank/DDBJ databases">
        <title>Xanthomonas prunicola pv. tritici, a pathogen causing a previously unreported foliar disease of wheat.</title>
        <authorList>
            <person name="Clavijo F."/>
            <person name="Curland R.D."/>
            <person name="Dill-Macky R."/>
            <person name="Pereyra S."/>
            <person name="Roman-Reyna V."/>
            <person name="Siri M.I."/>
        </authorList>
    </citation>
    <scope>NUCLEOTIDE SEQUENCE</scope>
    <source>
        <strain evidence="2">CIX249</strain>
    </source>
</reference>
<sequence>MSIRCHVAAAIFLLSLVSFGTQAQTTVPTTGLGTCIDFITSQSTTLTGQINSSPNFTIAYGSASYTDMPNKVVYIRNYSCESQDMPGMYFTVSALAHEFGHVKFNYSFAKTTRQAYIDEACKMEGLAVTNNIVARNEIWSSTQNSIDINLAASNPDQLFGIYYAGGPNVASNVGKSFCANNVTSTTGQNYNVYYGEQYDKLP</sequence>
<dbReference type="EMBL" id="CP096142">
    <property type="protein sequence ID" value="UXA64188.1"/>
    <property type="molecule type" value="Genomic_DNA"/>
</dbReference>
<feature type="signal peptide" evidence="1">
    <location>
        <begin position="1"/>
        <end position="23"/>
    </location>
</feature>
<feature type="chain" id="PRO_5040132234" description="Secreted protein" evidence="1">
    <location>
        <begin position="24"/>
        <end position="202"/>
    </location>
</feature>
<dbReference type="GeneID" id="75152601"/>
<protein>
    <recommendedName>
        <fullName evidence="4">Secreted protein</fullName>
    </recommendedName>
</protein>
<accession>A0A9Q9J141</accession>